<feature type="region of interest" description="Disordered" evidence="1">
    <location>
        <begin position="48"/>
        <end position="67"/>
    </location>
</feature>
<accession>A0A6V0FSM8</accession>
<dbReference type="PANTHER" id="PTHR40429:SF1">
    <property type="entry name" value="FLAGELLAR ASSOCIATED PROTEIN"/>
    <property type="match status" value="1"/>
</dbReference>
<protein>
    <submittedName>
        <fullName evidence="2">Uncharacterized protein</fullName>
    </submittedName>
</protein>
<sequence length="305" mass="34233">MDVLQDAQETMFFPSCGKQHDGSKETRPIWTLPKASRDTSRKVFISNKHQQDLLGKDSPGFAYEPKRQKELPKWGFGTADARPPLIKPQYPDSSNDVIGKTVPALKYKYKNQSAIISTCPRNAESNSPDYHGFVAGKISPGPQRYNIQPCPPCVRLAHAPDADKIPPKYTMRPMTKIIEHESMTGPKVGPGTYPLPDACDKQPASTKPSKPQWKVCRHDRFPEKKRHDSYRLWDGEGNRKEQFNRTFSTPPSFGFGTSTRDMVKRLAPAMTPLDRGPAGKLPPAHVSTPSLPSRKEMMKYSDIQS</sequence>
<name>A0A6V0FSM8_9DINO</name>
<proteinExistence type="predicted"/>
<dbReference type="PANTHER" id="PTHR40429">
    <property type="entry name" value="FLAGELLAR ASSOCIATED PROTEIN"/>
    <property type="match status" value="1"/>
</dbReference>
<reference evidence="2" key="1">
    <citation type="submission" date="2021-01" db="EMBL/GenBank/DDBJ databases">
        <authorList>
            <person name="Corre E."/>
            <person name="Pelletier E."/>
            <person name="Niang G."/>
            <person name="Scheremetjew M."/>
            <person name="Finn R."/>
            <person name="Kale V."/>
            <person name="Holt S."/>
            <person name="Cochrane G."/>
            <person name="Meng A."/>
            <person name="Brown T."/>
            <person name="Cohen L."/>
        </authorList>
    </citation>
    <scope>NUCLEOTIDE SEQUENCE</scope>
    <source>
        <strain evidence="2">RCC3387</strain>
    </source>
</reference>
<gene>
    <name evidence="2" type="ORF">BRAN1462_LOCUS46253</name>
</gene>
<feature type="region of interest" description="Disordered" evidence="1">
    <location>
        <begin position="269"/>
        <end position="305"/>
    </location>
</feature>
<evidence type="ECO:0000313" key="2">
    <source>
        <dbReference type="EMBL" id="CAD9623020.1"/>
    </source>
</evidence>
<organism evidence="2">
    <name type="scientific">Zooxanthella nutricula</name>
    <dbReference type="NCBI Taxonomy" id="1333877"/>
    <lineage>
        <taxon>Eukaryota</taxon>
        <taxon>Sar</taxon>
        <taxon>Alveolata</taxon>
        <taxon>Dinophyceae</taxon>
        <taxon>Peridiniales</taxon>
        <taxon>Peridiniales incertae sedis</taxon>
        <taxon>Zooxanthella</taxon>
    </lineage>
</organism>
<evidence type="ECO:0000256" key="1">
    <source>
        <dbReference type="SAM" id="MobiDB-lite"/>
    </source>
</evidence>
<dbReference type="AlphaFoldDB" id="A0A6V0FSM8"/>
<dbReference type="EMBL" id="HBGW01072575">
    <property type="protein sequence ID" value="CAD9623020.1"/>
    <property type="molecule type" value="Transcribed_RNA"/>
</dbReference>